<feature type="domain" description="Glycoside-hydrolase family GH114 TIM-barrel" evidence="2">
    <location>
        <begin position="48"/>
        <end position="260"/>
    </location>
</feature>
<dbReference type="AlphaFoldDB" id="A0A7U3VSR9"/>
<dbReference type="PANTHER" id="PTHR35273">
    <property type="entry name" value="ALPHA-1,4 POLYGALACTOSAMINIDASE, PUTATIVE (AFU_ORTHOLOGUE AFUA_3G07890)-RELATED"/>
    <property type="match status" value="1"/>
</dbReference>
<reference evidence="3 4" key="3">
    <citation type="journal article" date="2011" name="Nat. Chem. Biol.">
        <title>Reveromycin A biosynthesis uses RevG and RevJ for stereospecific spiroacetal formation.</title>
        <authorList>
            <person name="Takahashi S."/>
            <person name="Toyoda A."/>
            <person name="Sekiyama Y."/>
            <person name="Takagi H."/>
            <person name="Nogawa T."/>
            <person name="Uramoto M."/>
            <person name="Suzuki R."/>
            <person name="Koshino H."/>
            <person name="Kumano T."/>
            <person name="Panthee S."/>
            <person name="Dairi T."/>
            <person name="Ishikawa J."/>
            <person name="Ikeda H."/>
            <person name="Sakaki Y."/>
            <person name="Osada H."/>
        </authorList>
    </citation>
    <scope>NUCLEOTIDE SEQUENCE [LARGE SCALE GENOMIC DNA]</scope>
    <source>
        <strain evidence="3 4">SN-593</strain>
    </source>
</reference>
<dbReference type="Proteomes" id="UP000595703">
    <property type="component" value="Chromosome"/>
</dbReference>
<protein>
    <recommendedName>
        <fullName evidence="2">Glycoside-hydrolase family GH114 TIM-barrel domain-containing protein</fullName>
    </recommendedName>
</protein>
<reference evidence="3 4" key="2">
    <citation type="journal article" date="2011" name="J. Antibiot.">
        <title>Furaquinocins I and J: novel polyketide isoprenoid hybrid compounds from Streptomyces reveromyceticus SN-593.</title>
        <authorList>
            <person name="Panthee S."/>
            <person name="Takahashi S."/>
            <person name="Takagi H."/>
            <person name="Nogawa T."/>
            <person name="Oowada E."/>
            <person name="Uramoto M."/>
            <person name="Osada H."/>
        </authorList>
    </citation>
    <scope>NUCLEOTIDE SEQUENCE [LARGE SCALE GENOMIC DNA]</scope>
    <source>
        <strain evidence="3 4">SN-593</strain>
    </source>
</reference>
<dbReference type="EMBL" id="AP018365">
    <property type="protein sequence ID" value="BBB02115.1"/>
    <property type="molecule type" value="Genomic_DNA"/>
</dbReference>
<dbReference type="SUPFAM" id="SSF51445">
    <property type="entry name" value="(Trans)glycosidases"/>
    <property type="match status" value="1"/>
</dbReference>
<feature type="chain" id="PRO_5032705425" description="Glycoside-hydrolase family GH114 TIM-barrel domain-containing protein" evidence="1">
    <location>
        <begin position="35"/>
        <end position="273"/>
    </location>
</feature>
<evidence type="ECO:0000313" key="4">
    <source>
        <dbReference type="Proteomes" id="UP000595703"/>
    </source>
</evidence>
<organism evidence="3 4">
    <name type="scientific">Actinacidiphila reveromycinica</name>
    <dbReference type="NCBI Taxonomy" id="659352"/>
    <lineage>
        <taxon>Bacteria</taxon>
        <taxon>Bacillati</taxon>
        <taxon>Actinomycetota</taxon>
        <taxon>Actinomycetes</taxon>
        <taxon>Kitasatosporales</taxon>
        <taxon>Streptomycetaceae</taxon>
        <taxon>Actinacidiphila</taxon>
    </lineage>
</organism>
<dbReference type="InterPro" id="IPR017853">
    <property type="entry name" value="GH"/>
</dbReference>
<evidence type="ECO:0000256" key="1">
    <source>
        <dbReference type="SAM" id="SignalP"/>
    </source>
</evidence>
<accession>A0A7U3VSR9</accession>
<dbReference type="PANTHER" id="PTHR35273:SF2">
    <property type="entry name" value="ALPHA-GALACTOSIDASE"/>
    <property type="match status" value="1"/>
</dbReference>
<gene>
    <name evidence="3" type="ORF">RVR_9841</name>
</gene>
<reference evidence="3 4" key="4">
    <citation type="journal article" date="2020" name="Sci. Rep.">
        <title>beta-carboline chemical signals induce reveromycin production through a LuxR family regulator in Streptomyces sp. SN-593.</title>
        <authorList>
            <person name="Panthee S."/>
            <person name="Kito N."/>
            <person name="Hayashi T."/>
            <person name="Shimizu T."/>
            <person name="Ishikawa J."/>
            <person name="Hamamoto H."/>
            <person name="Osada H."/>
            <person name="Takahashi S."/>
        </authorList>
    </citation>
    <scope>NUCLEOTIDE SEQUENCE [LARGE SCALE GENOMIC DNA]</scope>
    <source>
        <strain evidence="3 4">SN-593</strain>
    </source>
</reference>
<sequence length="273" mass="28956">MMRIDRGSALRLTALPALLAAALVPSLAMHPAGAATDAVALPPAHAGFDYQIGGAYPPPAGVGVVSRDRTDPPAAGLYNICYVNAFQVQPGAEDDWDSDLLLHDADGEVVYDEDWGEALLDTSTADKRQRIAEKVDGWIDGCASKGYQAVEPDNYDSYSRSGKLLTSAEAESMITLLSAHAHADGLAIAQKNTPQLADDRTRTGLDFAVAEECGTYDECDDYTAAFGDHVVVVEYTAKGLAKACAGWGDELSIVRRDLDVSPAGSKGYVRQTC</sequence>
<reference evidence="3 4" key="1">
    <citation type="journal article" date="2010" name="J. Bacteriol.">
        <title>Biochemical characterization of a novel indole prenyltransferase from Streptomyces sp. SN-593.</title>
        <authorList>
            <person name="Takahashi S."/>
            <person name="Takagi H."/>
            <person name="Toyoda A."/>
            <person name="Uramoto M."/>
            <person name="Nogawa T."/>
            <person name="Ueki M."/>
            <person name="Sakaki Y."/>
            <person name="Osada H."/>
        </authorList>
    </citation>
    <scope>NUCLEOTIDE SEQUENCE [LARGE SCALE GENOMIC DNA]</scope>
    <source>
        <strain evidence="3 4">SN-593</strain>
    </source>
</reference>
<name>A0A7U3VSR9_9ACTN</name>
<feature type="signal peptide" evidence="1">
    <location>
        <begin position="1"/>
        <end position="34"/>
    </location>
</feature>
<keyword evidence="1" id="KW-0732">Signal</keyword>
<dbReference type="Gene3D" id="3.20.20.70">
    <property type="entry name" value="Aldolase class I"/>
    <property type="match status" value="1"/>
</dbReference>
<dbReference type="InterPro" id="IPR004352">
    <property type="entry name" value="GH114_TIM-barrel"/>
</dbReference>
<dbReference type="KEGG" id="arev:RVR_9841"/>
<dbReference type="Pfam" id="PF03537">
    <property type="entry name" value="Glyco_hydro_114"/>
    <property type="match status" value="1"/>
</dbReference>
<evidence type="ECO:0000313" key="3">
    <source>
        <dbReference type="EMBL" id="BBB02115.1"/>
    </source>
</evidence>
<dbReference type="InterPro" id="IPR013785">
    <property type="entry name" value="Aldolase_TIM"/>
</dbReference>
<keyword evidence="4" id="KW-1185">Reference proteome</keyword>
<evidence type="ECO:0000259" key="2">
    <source>
        <dbReference type="Pfam" id="PF03537"/>
    </source>
</evidence>
<dbReference type="RefSeq" id="WP_237405159.1">
    <property type="nucleotide sequence ID" value="NZ_AP018365.1"/>
</dbReference>
<proteinExistence type="predicted"/>